<organism evidence="1 2">
    <name type="scientific">Nesidiocoris tenuis</name>
    <dbReference type="NCBI Taxonomy" id="355587"/>
    <lineage>
        <taxon>Eukaryota</taxon>
        <taxon>Metazoa</taxon>
        <taxon>Ecdysozoa</taxon>
        <taxon>Arthropoda</taxon>
        <taxon>Hexapoda</taxon>
        <taxon>Insecta</taxon>
        <taxon>Pterygota</taxon>
        <taxon>Neoptera</taxon>
        <taxon>Paraneoptera</taxon>
        <taxon>Hemiptera</taxon>
        <taxon>Heteroptera</taxon>
        <taxon>Panheteroptera</taxon>
        <taxon>Cimicomorpha</taxon>
        <taxon>Miridae</taxon>
        <taxon>Dicyphina</taxon>
        <taxon>Nesidiocoris</taxon>
    </lineage>
</organism>
<dbReference type="AlphaFoldDB" id="A0A6H5GZV7"/>
<dbReference type="EMBL" id="CADCXU010018293">
    <property type="protein sequence ID" value="CAB0006719.1"/>
    <property type="molecule type" value="Genomic_DNA"/>
</dbReference>
<reference evidence="1 2" key="1">
    <citation type="submission" date="2020-02" db="EMBL/GenBank/DDBJ databases">
        <authorList>
            <person name="Ferguson B K."/>
        </authorList>
    </citation>
    <scope>NUCLEOTIDE SEQUENCE [LARGE SCALE GENOMIC DNA]</scope>
</reference>
<evidence type="ECO:0000313" key="2">
    <source>
        <dbReference type="Proteomes" id="UP000479000"/>
    </source>
</evidence>
<protein>
    <submittedName>
        <fullName evidence="1">Uncharacterized protein</fullName>
    </submittedName>
</protein>
<proteinExistence type="predicted"/>
<gene>
    <name evidence="1" type="ORF">NTEN_LOCUS12196</name>
</gene>
<sequence>MGNNYRKVGEKRGRENERSKIRYPSLVEFSSSGPRRLFEIQRIRVTQKRRDSAGGLHKRPARMFVRLTSRLRTGSSGAARRLRSRRFPIWLKKKINK</sequence>
<keyword evidence="2" id="KW-1185">Reference proteome</keyword>
<dbReference type="Proteomes" id="UP000479000">
    <property type="component" value="Unassembled WGS sequence"/>
</dbReference>
<evidence type="ECO:0000313" key="1">
    <source>
        <dbReference type="EMBL" id="CAB0006719.1"/>
    </source>
</evidence>
<accession>A0A6H5GZV7</accession>
<name>A0A6H5GZV7_9HEMI</name>